<sequence length="150" mass="17026">MSLEMRVDSKKRNTHFGSVQHRASNGVDGRAHMFHNTTTATLRDIQSQMTLCDRCFLRSSRQWSQFSQRRNNLLEHFYRRSDDELRLGLGGQRGDESGSVTGFQRNPSVGISAKPPAVGFNGLPNAALPNLQKKRQPRDFPRFLARSVQP</sequence>
<gene>
    <name evidence="2" type="ORF">UTRI_06589</name>
</gene>
<evidence type="ECO:0000256" key="1">
    <source>
        <dbReference type="SAM" id="MobiDB-lite"/>
    </source>
</evidence>
<dbReference type="AlphaFoldDB" id="A0A5C3EQC4"/>
<feature type="compositionally biased region" description="Polar residues" evidence="1">
    <location>
        <begin position="98"/>
        <end position="109"/>
    </location>
</feature>
<keyword evidence="3" id="KW-1185">Reference proteome</keyword>
<dbReference type="Proteomes" id="UP000324022">
    <property type="component" value="Unassembled WGS sequence"/>
</dbReference>
<accession>A0A5C3EQC4</accession>
<evidence type="ECO:0000313" key="2">
    <source>
        <dbReference type="EMBL" id="SPO31459.1"/>
    </source>
</evidence>
<proteinExistence type="predicted"/>
<dbReference type="EMBL" id="OOIN01000038">
    <property type="protein sequence ID" value="SPO31459.1"/>
    <property type="molecule type" value="Genomic_DNA"/>
</dbReference>
<protein>
    <submittedName>
        <fullName evidence="2">Uncharacterized protein</fullName>
    </submittedName>
</protein>
<evidence type="ECO:0000313" key="3">
    <source>
        <dbReference type="Proteomes" id="UP000324022"/>
    </source>
</evidence>
<organism evidence="2 3">
    <name type="scientific">Ustilago trichophora</name>
    <dbReference type="NCBI Taxonomy" id="86804"/>
    <lineage>
        <taxon>Eukaryota</taxon>
        <taxon>Fungi</taxon>
        <taxon>Dikarya</taxon>
        <taxon>Basidiomycota</taxon>
        <taxon>Ustilaginomycotina</taxon>
        <taxon>Ustilaginomycetes</taxon>
        <taxon>Ustilaginales</taxon>
        <taxon>Ustilaginaceae</taxon>
        <taxon>Ustilago</taxon>
    </lineage>
</organism>
<name>A0A5C3EQC4_9BASI</name>
<feature type="region of interest" description="Disordered" evidence="1">
    <location>
        <begin position="88"/>
        <end position="150"/>
    </location>
</feature>
<reference evidence="2 3" key="1">
    <citation type="submission" date="2018-03" db="EMBL/GenBank/DDBJ databases">
        <authorList>
            <person name="Guldener U."/>
        </authorList>
    </citation>
    <scope>NUCLEOTIDE SEQUENCE [LARGE SCALE GENOMIC DNA]</scope>
    <source>
        <strain evidence="2 3">NBRC100155</strain>
    </source>
</reference>